<dbReference type="Proteomes" id="UP000006727">
    <property type="component" value="Chromosome 12"/>
</dbReference>
<dbReference type="KEGG" id="ppp:112289487"/>
<dbReference type="OrthoDB" id="414133at2759"/>
<dbReference type="SUPFAM" id="SSF53335">
    <property type="entry name" value="S-adenosyl-L-methionine-dependent methyltransferases"/>
    <property type="match status" value="1"/>
</dbReference>
<reference evidence="5 6" key="2">
    <citation type="journal article" date="2018" name="Plant J.">
        <title>The Physcomitrella patens chromosome-scale assembly reveals moss genome structure and evolution.</title>
        <authorList>
            <person name="Lang D."/>
            <person name="Ullrich K.K."/>
            <person name="Murat F."/>
            <person name="Fuchs J."/>
            <person name="Jenkins J."/>
            <person name="Haas F.B."/>
            <person name="Piednoel M."/>
            <person name="Gundlach H."/>
            <person name="Van Bel M."/>
            <person name="Meyberg R."/>
            <person name="Vives C."/>
            <person name="Morata J."/>
            <person name="Symeonidi A."/>
            <person name="Hiss M."/>
            <person name="Muchero W."/>
            <person name="Kamisugi Y."/>
            <person name="Saleh O."/>
            <person name="Blanc G."/>
            <person name="Decker E.L."/>
            <person name="van Gessel N."/>
            <person name="Grimwood J."/>
            <person name="Hayes R.D."/>
            <person name="Graham S.W."/>
            <person name="Gunter L.E."/>
            <person name="McDaniel S.F."/>
            <person name="Hoernstein S.N.W."/>
            <person name="Larsson A."/>
            <person name="Li F.W."/>
            <person name="Perroud P.F."/>
            <person name="Phillips J."/>
            <person name="Ranjan P."/>
            <person name="Rokshar D.S."/>
            <person name="Rothfels C.J."/>
            <person name="Schneider L."/>
            <person name="Shu S."/>
            <person name="Stevenson D.W."/>
            <person name="Thummler F."/>
            <person name="Tillich M."/>
            <person name="Villarreal Aguilar J.C."/>
            <person name="Widiez T."/>
            <person name="Wong G.K."/>
            <person name="Wymore A."/>
            <person name="Zhang Y."/>
            <person name="Zimmer A.D."/>
            <person name="Quatrano R.S."/>
            <person name="Mayer K.F.X."/>
            <person name="Goodstein D."/>
            <person name="Casacuberta J.M."/>
            <person name="Vandepoele K."/>
            <person name="Reski R."/>
            <person name="Cuming A.C."/>
            <person name="Tuskan G.A."/>
            <person name="Maumus F."/>
            <person name="Salse J."/>
            <person name="Schmutz J."/>
            <person name="Rensing S.A."/>
        </authorList>
    </citation>
    <scope>NUCLEOTIDE SEQUENCE [LARGE SCALE GENOMIC DNA]</scope>
    <source>
        <strain evidence="5 6">cv. Gransden 2004</strain>
    </source>
</reference>
<dbReference type="RefSeq" id="XP_024390495.1">
    <property type="nucleotide sequence ID" value="XM_024534727.2"/>
</dbReference>
<keyword evidence="3 4" id="KW-0949">S-adenosyl-L-methionine</keyword>
<evidence type="ECO:0000256" key="4">
    <source>
        <dbReference type="PROSITE-ProRule" id="PRU01016"/>
    </source>
</evidence>
<dbReference type="EMBL" id="ABEU02000012">
    <property type="status" value="NOT_ANNOTATED_CDS"/>
    <property type="molecule type" value="Genomic_DNA"/>
</dbReference>
<dbReference type="InterPro" id="IPR029063">
    <property type="entry name" value="SAM-dependent_MTases_sf"/>
</dbReference>
<dbReference type="GeneID" id="112289487"/>
<dbReference type="Gene3D" id="3.40.50.150">
    <property type="entry name" value="Vaccinia Virus protein VP39"/>
    <property type="match status" value="1"/>
</dbReference>
<keyword evidence="6" id="KW-1185">Reference proteome</keyword>
<keyword evidence="2 4" id="KW-0808">Transferase</keyword>
<reference evidence="5 6" key="1">
    <citation type="journal article" date="2008" name="Science">
        <title>The Physcomitrella genome reveals evolutionary insights into the conquest of land by plants.</title>
        <authorList>
            <person name="Rensing S."/>
            <person name="Lang D."/>
            <person name="Zimmer A."/>
            <person name="Terry A."/>
            <person name="Salamov A."/>
            <person name="Shapiro H."/>
            <person name="Nishiyama T."/>
            <person name="Perroud P.-F."/>
            <person name="Lindquist E."/>
            <person name="Kamisugi Y."/>
            <person name="Tanahashi T."/>
            <person name="Sakakibara K."/>
            <person name="Fujita T."/>
            <person name="Oishi K."/>
            <person name="Shin-I T."/>
            <person name="Kuroki Y."/>
            <person name="Toyoda A."/>
            <person name="Suzuki Y."/>
            <person name="Hashimoto A."/>
            <person name="Yamaguchi K."/>
            <person name="Sugano A."/>
            <person name="Kohara Y."/>
            <person name="Fujiyama A."/>
            <person name="Anterola A."/>
            <person name="Aoki S."/>
            <person name="Ashton N."/>
            <person name="Barbazuk W.B."/>
            <person name="Barker E."/>
            <person name="Bennetzen J."/>
            <person name="Bezanilla M."/>
            <person name="Blankenship R."/>
            <person name="Cho S.H."/>
            <person name="Dutcher S."/>
            <person name="Estelle M."/>
            <person name="Fawcett J.A."/>
            <person name="Gundlach H."/>
            <person name="Hanada K."/>
            <person name="Heyl A."/>
            <person name="Hicks K.A."/>
            <person name="Hugh J."/>
            <person name="Lohr M."/>
            <person name="Mayer K."/>
            <person name="Melkozernov A."/>
            <person name="Murata T."/>
            <person name="Nelson D."/>
            <person name="Pils B."/>
            <person name="Prigge M."/>
            <person name="Reiss B."/>
            <person name="Renner T."/>
            <person name="Rombauts S."/>
            <person name="Rushton P."/>
            <person name="Sanderfoot A."/>
            <person name="Schween G."/>
            <person name="Shiu S.-H."/>
            <person name="Stueber K."/>
            <person name="Theodoulou F.L."/>
            <person name="Tu H."/>
            <person name="Van de Peer Y."/>
            <person name="Verrier P.J."/>
            <person name="Waters E."/>
            <person name="Wood A."/>
            <person name="Yang L."/>
            <person name="Cove D."/>
            <person name="Cuming A."/>
            <person name="Hasebe M."/>
            <person name="Lucas S."/>
            <person name="Mishler D.B."/>
            <person name="Reski R."/>
            <person name="Grigoriev I."/>
            <person name="Quatrano R.S."/>
            <person name="Boore J.L."/>
        </authorList>
    </citation>
    <scope>NUCLEOTIDE SEQUENCE [LARGE SCALE GENOMIC DNA]</scope>
    <source>
        <strain evidence="5 6">cv. Gransden 2004</strain>
    </source>
</reference>
<accession>A0A7I4AHY9</accession>
<protein>
    <submittedName>
        <fullName evidence="5">Uncharacterized protein</fullName>
    </submittedName>
</protein>
<organism evidence="5 6">
    <name type="scientific">Physcomitrium patens</name>
    <name type="common">Spreading-leaved earth moss</name>
    <name type="synonym">Physcomitrella patens</name>
    <dbReference type="NCBI Taxonomy" id="3218"/>
    <lineage>
        <taxon>Eukaryota</taxon>
        <taxon>Viridiplantae</taxon>
        <taxon>Streptophyta</taxon>
        <taxon>Embryophyta</taxon>
        <taxon>Bryophyta</taxon>
        <taxon>Bryophytina</taxon>
        <taxon>Bryopsida</taxon>
        <taxon>Funariidae</taxon>
        <taxon>Funariales</taxon>
        <taxon>Funariaceae</taxon>
        <taxon>Physcomitrium</taxon>
    </lineage>
</organism>
<dbReference type="PROSITE" id="PS51679">
    <property type="entry name" value="SAM_MT_C5"/>
    <property type="match status" value="1"/>
</dbReference>
<sequence>MLVAMADLEGPMRVLEFYSGIGGLLQQQKEPASTHARLRSLISKTFSFKQRYSLQEAGVEAVVVEAFDINEVANDVYEHNFGHRPSQRNIQRLTVSQLDAYKADTWIMSPPCQPYTRQGLRKDAGDARAFSFLQMLEMLPQMKFPPNYILVENVVGFEDSITHGHLIDMFEDLGFMTQEFILSPLQLGIPYSRPRYFCLAKKKPKSFVQPAYNNSLLCELGPLVEFVKLQLEDKSSILEEQSSKILPTVLSTAVETSEGSQHSFRRQPLLKMNEPIIDPGVYCRPVSDFMEEEPCTSDNLGAPPLLRKLIGDHYESLESEAVITRSEDEGKCFDMNMCADKWELYKLPSSVLERWGDCFDMVTKDSKRCCCFTKSYGSYAKGTGSVLSTKNVWNDGIKFQKALMTQDLPEGVSLNSLGLRYFTPREVANLHSFPPEFSFPSQVSLKQRYALLGNSLSVAVVGVLLRYLFSEPNQLVT</sequence>
<evidence type="ECO:0000313" key="5">
    <source>
        <dbReference type="EnsemblPlants" id="Pp3c12_2410V3.3"/>
    </source>
</evidence>
<evidence type="ECO:0000256" key="1">
    <source>
        <dbReference type="ARBA" id="ARBA00022603"/>
    </source>
</evidence>
<feature type="active site" evidence="4">
    <location>
        <position position="112"/>
    </location>
</feature>
<dbReference type="PANTHER" id="PTHR46098:SF1">
    <property type="entry name" value="TRNA (CYTOSINE(38)-C(5))-METHYLTRANSFERASE"/>
    <property type="match status" value="1"/>
</dbReference>
<dbReference type="FunCoup" id="A0A7I4AHY9">
    <property type="interactions" value="2781"/>
</dbReference>
<dbReference type="OMA" id="HYAFKYA"/>
<dbReference type="GO" id="GO:0045814">
    <property type="term" value="P:negative regulation of gene expression, epigenetic"/>
    <property type="evidence" value="ECO:0007669"/>
    <property type="project" value="EnsemblPlants"/>
</dbReference>
<dbReference type="AlphaFoldDB" id="A0A7I4AHY9"/>
<dbReference type="EnsemblPlants" id="Pp3c12_2410V3.3">
    <property type="protein sequence ID" value="Pp3c12_2410V3.3"/>
    <property type="gene ID" value="Pp3c12_2410"/>
</dbReference>
<name>A0A7I4AHY9_PHYPA</name>
<dbReference type="Gene3D" id="3.90.120.10">
    <property type="entry name" value="DNA Methylase, subunit A, domain 2"/>
    <property type="match status" value="1"/>
</dbReference>
<comment type="similarity">
    <text evidence="4">Belongs to the class I-like SAM-binding methyltransferase superfamily. C5-methyltransferase family.</text>
</comment>
<dbReference type="PANTHER" id="PTHR46098">
    <property type="entry name" value="TRNA (CYTOSINE(38)-C(5))-METHYLTRANSFERASE"/>
    <property type="match status" value="1"/>
</dbReference>
<proteinExistence type="inferred from homology"/>
<reference evidence="5" key="3">
    <citation type="submission" date="2020-12" db="UniProtKB">
        <authorList>
            <consortium name="EnsemblPlants"/>
        </authorList>
    </citation>
    <scope>IDENTIFICATION</scope>
</reference>
<dbReference type="Gramene" id="Pp3c12_2410V3.3">
    <property type="protein sequence ID" value="Pp3c12_2410V3.3"/>
    <property type="gene ID" value="Pp3c12_2410"/>
</dbReference>
<dbReference type="PRINTS" id="PR00105">
    <property type="entry name" value="C5METTRFRASE"/>
</dbReference>
<evidence type="ECO:0000256" key="3">
    <source>
        <dbReference type="ARBA" id="ARBA00022691"/>
    </source>
</evidence>
<dbReference type="Gramene" id="Pp3c12_2410V3.5">
    <property type="protein sequence ID" value="Pp3c12_2410V3.5"/>
    <property type="gene ID" value="Pp3c12_2410"/>
</dbReference>
<dbReference type="GO" id="GO:0008168">
    <property type="term" value="F:methyltransferase activity"/>
    <property type="evidence" value="ECO:0007669"/>
    <property type="project" value="UniProtKB-KW"/>
</dbReference>
<dbReference type="GO" id="GO:0032259">
    <property type="term" value="P:methylation"/>
    <property type="evidence" value="ECO:0007669"/>
    <property type="project" value="UniProtKB-KW"/>
</dbReference>
<dbReference type="InterPro" id="IPR001525">
    <property type="entry name" value="C5_MeTfrase"/>
</dbReference>
<dbReference type="GO" id="GO:0005634">
    <property type="term" value="C:nucleus"/>
    <property type="evidence" value="ECO:0000318"/>
    <property type="project" value="GO_Central"/>
</dbReference>
<evidence type="ECO:0000313" key="6">
    <source>
        <dbReference type="Proteomes" id="UP000006727"/>
    </source>
</evidence>
<dbReference type="InterPro" id="IPR050750">
    <property type="entry name" value="C5-MTase"/>
</dbReference>
<evidence type="ECO:0000256" key="2">
    <source>
        <dbReference type="ARBA" id="ARBA00022679"/>
    </source>
</evidence>
<dbReference type="Pfam" id="PF00145">
    <property type="entry name" value="DNA_methylase"/>
    <property type="match status" value="1"/>
</dbReference>
<gene>
    <name evidence="5" type="primary">LOC112289487</name>
</gene>
<dbReference type="EnsemblPlants" id="Pp3c12_2410V3.5">
    <property type="protein sequence ID" value="Pp3c12_2410V3.5"/>
    <property type="gene ID" value="Pp3c12_2410"/>
</dbReference>
<keyword evidence="1 4" id="KW-0489">Methyltransferase</keyword>